<feature type="transmembrane region" description="Helical" evidence="5">
    <location>
        <begin position="349"/>
        <end position="372"/>
    </location>
</feature>
<feature type="transmembrane region" description="Helical" evidence="5">
    <location>
        <begin position="172"/>
        <end position="192"/>
    </location>
</feature>
<feature type="transmembrane region" description="Helical" evidence="5">
    <location>
        <begin position="223"/>
        <end position="241"/>
    </location>
</feature>
<feature type="transmembrane region" description="Helical" evidence="5">
    <location>
        <begin position="79"/>
        <end position="99"/>
    </location>
</feature>
<dbReference type="PROSITE" id="PS50850">
    <property type="entry name" value="MFS"/>
    <property type="match status" value="1"/>
</dbReference>
<evidence type="ECO:0000256" key="3">
    <source>
        <dbReference type="ARBA" id="ARBA00022989"/>
    </source>
</evidence>
<dbReference type="InterPro" id="IPR011701">
    <property type="entry name" value="MFS"/>
</dbReference>
<evidence type="ECO:0000256" key="5">
    <source>
        <dbReference type="SAM" id="Phobius"/>
    </source>
</evidence>
<dbReference type="InterPro" id="IPR020846">
    <property type="entry name" value="MFS_dom"/>
</dbReference>
<dbReference type="InterPro" id="IPR036259">
    <property type="entry name" value="MFS_trans_sf"/>
</dbReference>
<feature type="transmembrane region" description="Helical" evidence="5">
    <location>
        <begin position="105"/>
        <end position="129"/>
    </location>
</feature>
<feature type="domain" description="Major facilitator superfamily (MFS) profile" evidence="6">
    <location>
        <begin position="18"/>
        <end position="400"/>
    </location>
</feature>
<accession>A0ABP7WPC2</accession>
<gene>
    <name evidence="7" type="ORF">GCM10022214_63880</name>
</gene>
<protein>
    <submittedName>
        <fullName evidence="7">MFS transporter</fullName>
    </submittedName>
</protein>
<keyword evidence="2 5" id="KW-0812">Transmembrane</keyword>
<dbReference type="PANTHER" id="PTHR23527:SF1">
    <property type="entry name" value="BLL3282 PROTEIN"/>
    <property type="match status" value="1"/>
</dbReference>
<evidence type="ECO:0000313" key="8">
    <source>
        <dbReference type="Proteomes" id="UP001500683"/>
    </source>
</evidence>
<keyword evidence="8" id="KW-1185">Reference proteome</keyword>
<comment type="caution">
    <text evidence="7">The sequence shown here is derived from an EMBL/GenBank/DDBJ whole genome shotgun (WGS) entry which is preliminary data.</text>
</comment>
<evidence type="ECO:0000256" key="4">
    <source>
        <dbReference type="ARBA" id="ARBA00023136"/>
    </source>
</evidence>
<feature type="transmembrane region" description="Helical" evidence="5">
    <location>
        <begin position="253"/>
        <end position="277"/>
    </location>
</feature>
<dbReference type="Proteomes" id="UP001500683">
    <property type="component" value="Unassembled WGS sequence"/>
</dbReference>
<proteinExistence type="predicted"/>
<dbReference type="InterPro" id="IPR052952">
    <property type="entry name" value="MFS-Transporter"/>
</dbReference>
<name>A0ABP7WPC2_9ACTN</name>
<keyword evidence="3 5" id="KW-1133">Transmembrane helix</keyword>
<dbReference type="Pfam" id="PF07690">
    <property type="entry name" value="MFS_1"/>
    <property type="match status" value="1"/>
</dbReference>
<evidence type="ECO:0000256" key="1">
    <source>
        <dbReference type="ARBA" id="ARBA00004651"/>
    </source>
</evidence>
<sequence length="418" mass="43101">MSLTSEPVVVRHPYRWVVLALAWAAFTMTAVDRSTWGPASVSVGEHLGVSLAGLGVFATGYYVGYVISNAAGGVLTDWLGPRVVIGCSLFLAGGFMILFGETDSVAMGIAFQAGVGVFAGCDYSAGVKLISQWFPPKDRGFAMGVFMTATSLGTVIANAVVPSLIAASGWSASYHLFGAGSMVVAVLCLVLLRNSDAGAGAARSAPAARRAPDLRPLARNRDLWLIGLAGFGGLWGTYGFITWSNALMIKGSGISATQAGTVVAIFGVAAIVAKPFMGVVSDLFGGRRRLPTVIVLGAFVVTLLAFGTRDSLAGFLWVAPFLGVAAYVYSPLMIALIPEIAGVGLAGSAAGATNAFWQLGSTIVPVVLGAVFQATGSFFWAFATLAVGPLLGMFLMLGVREGDAAVRSPSVRAQALVR</sequence>
<keyword evidence="4 5" id="KW-0472">Membrane</keyword>
<feature type="transmembrane region" description="Helical" evidence="5">
    <location>
        <begin position="378"/>
        <end position="399"/>
    </location>
</feature>
<dbReference type="RefSeq" id="WP_344955051.1">
    <property type="nucleotide sequence ID" value="NZ_BAAAZG010000048.1"/>
</dbReference>
<evidence type="ECO:0000259" key="6">
    <source>
        <dbReference type="PROSITE" id="PS50850"/>
    </source>
</evidence>
<dbReference type="Gene3D" id="1.20.1250.20">
    <property type="entry name" value="MFS general substrate transporter like domains"/>
    <property type="match status" value="2"/>
</dbReference>
<feature type="transmembrane region" description="Helical" evidence="5">
    <location>
        <begin position="141"/>
        <end position="166"/>
    </location>
</feature>
<feature type="transmembrane region" description="Helical" evidence="5">
    <location>
        <begin position="289"/>
        <end position="308"/>
    </location>
</feature>
<reference evidence="8" key="1">
    <citation type="journal article" date="2019" name="Int. J. Syst. Evol. Microbiol.">
        <title>The Global Catalogue of Microorganisms (GCM) 10K type strain sequencing project: providing services to taxonomists for standard genome sequencing and annotation.</title>
        <authorList>
            <consortium name="The Broad Institute Genomics Platform"/>
            <consortium name="The Broad Institute Genome Sequencing Center for Infectious Disease"/>
            <person name="Wu L."/>
            <person name="Ma J."/>
        </authorList>
    </citation>
    <scope>NUCLEOTIDE SEQUENCE [LARGE SCALE GENOMIC DNA]</scope>
    <source>
        <strain evidence="8">JCM 16702</strain>
    </source>
</reference>
<comment type="subcellular location">
    <subcellularLocation>
        <location evidence="1">Cell membrane</location>
        <topology evidence="1">Multi-pass membrane protein</topology>
    </subcellularLocation>
</comment>
<evidence type="ECO:0000313" key="7">
    <source>
        <dbReference type="EMBL" id="GAA4093191.1"/>
    </source>
</evidence>
<dbReference type="PANTHER" id="PTHR23527">
    <property type="entry name" value="BLL3282 PROTEIN"/>
    <property type="match status" value="1"/>
</dbReference>
<feature type="transmembrane region" description="Helical" evidence="5">
    <location>
        <begin position="47"/>
        <end position="67"/>
    </location>
</feature>
<feature type="transmembrane region" description="Helical" evidence="5">
    <location>
        <begin position="314"/>
        <end position="337"/>
    </location>
</feature>
<feature type="transmembrane region" description="Helical" evidence="5">
    <location>
        <begin position="12"/>
        <end position="31"/>
    </location>
</feature>
<evidence type="ECO:0000256" key="2">
    <source>
        <dbReference type="ARBA" id="ARBA00022692"/>
    </source>
</evidence>
<dbReference type="SUPFAM" id="SSF103473">
    <property type="entry name" value="MFS general substrate transporter"/>
    <property type="match status" value="1"/>
</dbReference>
<dbReference type="EMBL" id="BAAAZG010000048">
    <property type="protein sequence ID" value="GAA4093191.1"/>
    <property type="molecule type" value="Genomic_DNA"/>
</dbReference>
<organism evidence="7 8">
    <name type="scientific">Actinomadura miaoliensis</name>
    <dbReference type="NCBI Taxonomy" id="430685"/>
    <lineage>
        <taxon>Bacteria</taxon>
        <taxon>Bacillati</taxon>
        <taxon>Actinomycetota</taxon>
        <taxon>Actinomycetes</taxon>
        <taxon>Streptosporangiales</taxon>
        <taxon>Thermomonosporaceae</taxon>
        <taxon>Actinomadura</taxon>
    </lineage>
</organism>